<evidence type="ECO:0000256" key="5">
    <source>
        <dbReference type="ARBA" id="ARBA00023136"/>
    </source>
</evidence>
<keyword evidence="5 6" id="KW-0472">Membrane</keyword>
<dbReference type="EMBL" id="CAFBLW010000003">
    <property type="protein sequence ID" value="CAB4866828.1"/>
    <property type="molecule type" value="Genomic_DNA"/>
</dbReference>
<accession>A0A6J7DC66</accession>
<organism evidence="7">
    <name type="scientific">freshwater metagenome</name>
    <dbReference type="NCBI Taxonomy" id="449393"/>
    <lineage>
        <taxon>unclassified sequences</taxon>
        <taxon>metagenomes</taxon>
        <taxon>ecological metagenomes</taxon>
    </lineage>
</organism>
<feature type="transmembrane region" description="Helical" evidence="6">
    <location>
        <begin position="177"/>
        <end position="196"/>
    </location>
</feature>
<keyword evidence="2" id="KW-1003">Cell membrane</keyword>
<comment type="subcellular location">
    <subcellularLocation>
        <location evidence="1">Cell inner membrane</location>
        <topology evidence="1">Multi-pass membrane protein</topology>
    </subcellularLocation>
</comment>
<reference evidence="7" key="1">
    <citation type="submission" date="2020-05" db="EMBL/GenBank/DDBJ databases">
        <authorList>
            <person name="Chiriac C."/>
            <person name="Salcher M."/>
            <person name="Ghai R."/>
            <person name="Kavagutti S V."/>
        </authorList>
    </citation>
    <scope>NUCLEOTIDE SEQUENCE</scope>
</reference>
<dbReference type="GO" id="GO:0015385">
    <property type="term" value="F:sodium:proton antiporter activity"/>
    <property type="evidence" value="ECO:0007669"/>
    <property type="project" value="TreeGrafter"/>
</dbReference>
<dbReference type="InterPro" id="IPR004670">
    <property type="entry name" value="NhaA"/>
</dbReference>
<dbReference type="AlphaFoldDB" id="A0A6J7DC66"/>
<evidence type="ECO:0000256" key="6">
    <source>
        <dbReference type="SAM" id="Phobius"/>
    </source>
</evidence>
<evidence type="ECO:0000313" key="7">
    <source>
        <dbReference type="EMBL" id="CAB4866828.1"/>
    </source>
</evidence>
<evidence type="ECO:0000256" key="3">
    <source>
        <dbReference type="ARBA" id="ARBA00022692"/>
    </source>
</evidence>
<evidence type="ECO:0000256" key="2">
    <source>
        <dbReference type="ARBA" id="ARBA00022475"/>
    </source>
</evidence>
<dbReference type="Pfam" id="PF06965">
    <property type="entry name" value="Na_H_antiport_1"/>
    <property type="match status" value="2"/>
</dbReference>
<dbReference type="InterPro" id="IPR023171">
    <property type="entry name" value="Na/H_antiporter_dom_sf"/>
</dbReference>
<feature type="transmembrane region" description="Helical" evidence="6">
    <location>
        <begin position="29"/>
        <end position="49"/>
    </location>
</feature>
<dbReference type="PANTHER" id="PTHR30341:SF0">
    <property type="entry name" value="NA(+)_H(+) ANTIPORTER NHAA"/>
    <property type="match status" value="1"/>
</dbReference>
<sequence length="265" mass="28044">MFLELLVSVFFIFIGIEIRTTLTHLKQVALPAISALGGMVFPAAIFLVLSHDNQAWAATMPTDIALALGVVALLGKGFSPAVRIFLLTLAVADDLFSLIILGIFYSDQLDLTHAAATLGSAAFGIALASLPKFPAQLLINWLAPVITFGVIPIYVIAKLSEGISVSALTSHTTWSFIVARIFGKVIGITLFAYVASSFRIPLSIEIKHVAGIGWLSGIGMTVSLVIADVALTTESSLAEVRAGLIAGALISTAISFLWFKRFPAS</sequence>
<feature type="transmembrane region" description="Helical" evidence="6">
    <location>
        <begin position="111"/>
        <end position="130"/>
    </location>
</feature>
<feature type="transmembrane region" description="Helical" evidence="6">
    <location>
        <begin position="137"/>
        <end position="157"/>
    </location>
</feature>
<keyword evidence="4 6" id="KW-1133">Transmembrane helix</keyword>
<dbReference type="GO" id="GO:0006885">
    <property type="term" value="P:regulation of pH"/>
    <property type="evidence" value="ECO:0007669"/>
    <property type="project" value="InterPro"/>
</dbReference>
<feature type="transmembrane region" description="Helical" evidence="6">
    <location>
        <begin position="84"/>
        <end position="105"/>
    </location>
</feature>
<dbReference type="Gene3D" id="1.20.1530.10">
    <property type="entry name" value="Na+/H+ antiporter like domain"/>
    <property type="match status" value="1"/>
</dbReference>
<evidence type="ECO:0000256" key="4">
    <source>
        <dbReference type="ARBA" id="ARBA00022989"/>
    </source>
</evidence>
<proteinExistence type="predicted"/>
<dbReference type="PANTHER" id="PTHR30341">
    <property type="entry name" value="SODIUM ION/PROTON ANTIPORTER NHAA-RELATED"/>
    <property type="match status" value="1"/>
</dbReference>
<feature type="transmembrane region" description="Helical" evidence="6">
    <location>
        <begin position="208"/>
        <end position="230"/>
    </location>
</feature>
<name>A0A6J7DC66_9ZZZZ</name>
<feature type="transmembrane region" description="Helical" evidence="6">
    <location>
        <begin position="6"/>
        <end position="22"/>
    </location>
</feature>
<protein>
    <submittedName>
        <fullName evidence="7">Unannotated protein</fullName>
    </submittedName>
</protein>
<gene>
    <name evidence="7" type="ORF">UFOPK3461_00095</name>
</gene>
<evidence type="ECO:0000256" key="1">
    <source>
        <dbReference type="ARBA" id="ARBA00004429"/>
    </source>
</evidence>
<feature type="transmembrane region" description="Helical" evidence="6">
    <location>
        <begin position="242"/>
        <end position="259"/>
    </location>
</feature>
<dbReference type="GO" id="GO:0005886">
    <property type="term" value="C:plasma membrane"/>
    <property type="evidence" value="ECO:0007669"/>
    <property type="project" value="UniProtKB-SubCell"/>
</dbReference>
<keyword evidence="3 6" id="KW-0812">Transmembrane</keyword>